<dbReference type="InterPro" id="IPR058625">
    <property type="entry name" value="MdtA-like_BSH"/>
</dbReference>
<protein>
    <submittedName>
        <fullName evidence="3">HlyD family efflux transporter periplasmic adaptor subunit</fullName>
    </submittedName>
</protein>
<keyword evidence="1" id="KW-0175">Coiled coil</keyword>
<dbReference type="EMBL" id="JAJATZ010000005">
    <property type="protein sequence ID" value="MCB5199882.1"/>
    <property type="molecule type" value="Genomic_DNA"/>
</dbReference>
<dbReference type="Pfam" id="PF25917">
    <property type="entry name" value="BSH_RND"/>
    <property type="match status" value="1"/>
</dbReference>
<comment type="caution">
    <text evidence="3">The sequence shown here is derived from an EMBL/GenBank/DDBJ whole genome shotgun (WGS) entry which is preliminary data.</text>
</comment>
<feature type="coiled-coil region" evidence="1">
    <location>
        <begin position="199"/>
        <end position="233"/>
    </location>
</feature>
<evidence type="ECO:0000259" key="2">
    <source>
        <dbReference type="Pfam" id="PF25917"/>
    </source>
</evidence>
<dbReference type="Gene3D" id="2.40.50.100">
    <property type="match status" value="1"/>
</dbReference>
<feature type="domain" description="Multidrug resistance protein MdtA-like barrel-sandwich hybrid" evidence="2">
    <location>
        <begin position="79"/>
        <end position="260"/>
    </location>
</feature>
<proteinExistence type="predicted"/>
<evidence type="ECO:0000313" key="4">
    <source>
        <dbReference type="Proteomes" id="UP001138961"/>
    </source>
</evidence>
<gene>
    <name evidence="3" type="ORF">LGQ03_11600</name>
</gene>
<dbReference type="Gene3D" id="2.40.30.170">
    <property type="match status" value="1"/>
</dbReference>
<organism evidence="3 4">
    <name type="scientific">Loktanella gaetbuli</name>
    <dbReference type="NCBI Taxonomy" id="2881335"/>
    <lineage>
        <taxon>Bacteria</taxon>
        <taxon>Pseudomonadati</taxon>
        <taxon>Pseudomonadota</taxon>
        <taxon>Alphaproteobacteria</taxon>
        <taxon>Rhodobacterales</taxon>
        <taxon>Roseobacteraceae</taxon>
        <taxon>Loktanella</taxon>
    </lineage>
</organism>
<evidence type="ECO:0000313" key="3">
    <source>
        <dbReference type="EMBL" id="MCB5199882.1"/>
    </source>
</evidence>
<dbReference type="Gene3D" id="1.10.287.470">
    <property type="entry name" value="Helix hairpin bin"/>
    <property type="match status" value="1"/>
</dbReference>
<dbReference type="Gene3D" id="2.40.420.20">
    <property type="match status" value="1"/>
</dbReference>
<dbReference type="Proteomes" id="UP001138961">
    <property type="component" value="Unassembled WGS sequence"/>
</dbReference>
<evidence type="ECO:0000256" key="1">
    <source>
        <dbReference type="SAM" id="Coils"/>
    </source>
</evidence>
<reference evidence="3" key="1">
    <citation type="submission" date="2021-10" db="EMBL/GenBank/DDBJ databases">
        <title>Loktanella gaetbuli sp. nov., isolated from a tidal flat.</title>
        <authorList>
            <person name="Park S."/>
            <person name="Yoon J.-H."/>
        </authorList>
    </citation>
    <scope>NUCLEOTIDE SEQUENCE</scope>
    <source>
        <strain evidence="3">TSTF-M6</strain>
    </source>
</reference>
<dbReference type="PANTHER" id="PTHR30469">
    <property type="entry name" value="MULTIDRUG RESISTANCE PROTEIN MDTA"/>
    <property type="match status" value="1"/>
</dbReference>
<dbReference type="PANTHER" id="PTHR30469:SF15">
    <property type="entry name" value="HLYD FAMILY OF SECRETION PROTEINS"/>
    <property type="match status" value="1"/>
</dbReference>
<accession>A0ABS8BW02</accession>
<name>A0ABS8BW02_9RHOB</name>
<keyword evidence="4" id="KW-1185">Reference proteome</keyword>
<sequence>MRFLRRSLTGLFLLAATLALLVVAGNTVRGAIVARMNEEPRSFPQRERVFAVNVTQVTAGTIAPELRTFGELRSRRSLQVRAAAGGTVLEVSDALVDGGRVAAGDVLMRIDPATAQAARDRVAAGLRDAEAEVRDADRGLTLAQDELVAAERQVALRQTALDRARDLATRGIGTQQAVEEADLALSSAQSTVLTRRQALANAEARIDASRTALDRAEIDLAEAERTLVDTTVTAPFAGVLADVTITPGARVTANEQVATLLDPDLLDVSFRVSTDQYTRLLDETGRVTGLPVQVTLDAQGTPVTARGQVDRVGGAVGEGQTGRLLFAALDAGRAFRPGDFVTVSVTEPELTDVALVPATAVAADGTVLVVNGEDRLDSAQTEILRRQGDDVIIAAAGLDGARIVSERSPLLGAGIGVRPLSPDGTMPEPDPPIALDDDRRARLKDYVETSQMPDAVKTRILAQLDAPEVDAETVANLERRMGS</sequence>
<dbReference type="SUPFAM" id="SSF111369">
    <property type="entry name" value="HlyD-like secretion proteins"/>
    <property type="match status" value="1"/>
</dbReference>
<dbReference type="RefSeq" id="WP_226748535.1">
    <property type="nucleotide sequence ID" value="NZ_JAJATZ010000005.1"/>
</dbReference>